<feature type="chain" id="PRO_5036996457" evidence="1">
    <location>
        <begin position="25"/>
        <end position="530"/>
    </location>
</feature>
<evidence type="ECO:0000313" key="3">
    <source>
        <dbReference type="Proteomes" id="UP000606172"/>
    </source>
</evidence>
<keyword evidence="1" id="KW-0732">Signal</keyword>
<protein>
    <submittedName>
        <fullName evidence="2">Uncharacterized protein</fullName>
    </submittedName>
</protein>
<dbReference type="Gene3D" id="2.60.40.10">
    <property type="entry name" value="Immunoglobulins"/>
    <property type="match status" value="1"/>
</dbReference>
<accession>A0A919V4I5</accession>
<comment type="caution">
    <text evidence="2">The sequence shown here is derived from an EMBL/GenBank/DDBJ whole genome shotgun (WGS) entry which is preliminary data.</text>
</comment>
<dbReference type="EMBL" id="BOOW01000006">
    <property type="protein sequence ID" value="GII90558.1"/>
    <property type="molecule type" value="Genomic_DNA"/>
</dbReference>
<dbReference type="GO" id="GO:0005975">
    <property type="term" value="P:carbohydrate metabolic process"/>
    <property type="evidence" value="ECO:0007669"/>
    <property type="project" value="UniProtKB-ARBA"/>
</dbReference>
<sequence length="530" mass="56388">MKSLLARVLAVVCLVGVFLIPAQAAQADASTRITVDSWASVSLRKPLESTWVKYEPTYESPDALVGRTNGPFDVQRSFFQVKVPDLRGKNILKSTFYLATNLGPDCGTPIELWRTSAIGPKTSWLRQPRWLEKVTTSSPAAPCPLDFLLPWDVTPQIKDAVARGDEYITLGFKSADERTAGLRRIKTAHISGSGSPGIGTQYNTAPDPPSGLAQAGICGAAPVDRYVRTTTPALWATITDPDLRGGADRDLVSARFEWADESGVKIGEHVTRENSSGYVHCMTVPGGGLADGGTYKWRVRAENPWSYDDPRGAPVTGTDVSDWSEWRTFTVDTTAPAPPTITSSDFPANQTGGRVGLPGTFTFTQGDSTDVVSYEYELPPTPGRPSRGTLPVDDDGKATLTYIPVNTFSVRLTVMSVDRAGNKSRPVLYTFRPGPNNPPTVSSTTYPPGAAGGGVGVPGEFTFSANGVAEAATFRYVVRGETKETPVGADGTATVTITPAATGVTTLTVYSVTAAGNTLATTTYNFTVNG</sequence>
<dbReference type="InterPro" id="IPR013783">
    <property type="entry name" value="Ig-like_fold"/>
</dbReference>
<feature type="signal peptide" evidence="1">
    <location>
        <begin position="1"/>
        <end position="24"/>
    </location>
</feature>
<gene>
    <name evidence="2" type="ORF">Ssi02_07890</name>
</gene>
<reference evidence="2" key="1">
    <citation type="submission" date="2021-01" db="EMBL/GenBank/DDBJ databases">
        <title>Whole genome shotgun sequence of Sinosporangium siamense NBRC 109515.</title>
        <authorList>
            <person name="Komaki H."/>
            <person name="Tamura T."/>
        </authorList>
    </citation>
    <scope>NUCLEOTIDE SEQUENCE</scope>
    <source>
        <strain evidence="2">NBRC 109515</strain>
    </source>
</reference>
<keyword evidence="3" id="KW-1185">Reference proteome</keyword>
<evidence type="ECO:0000256" key="1">
    <source>
        <dbReference type="SAM" id="SignalP"/>
    </source>
</evidence>
<name>A0A919V4I5_9ACTN</name>
<dbReference type="AlphaFoldDB" id="A0A919V4I5"/>
<evidence type="ECO:0000313" key="2">
    <source>
        <dbReference type="EMBL" id="GII90558.1"/>
    </source>
</evidence>
<dbReference type="Proteomes" id="UP000606172">
    <property type="component" value="Unassembled WGS sequence"/>
</dbReference>
<organism evidence="2 3">
    <name type="scientific">Sinosporangium siamense</name>
    <dbReference type="NCBI Taxonomy" id="1367973"/>
    <lineage>
        <taxon>Bacteria</taxon>
        <taxon>Bacillati</taxon>
        <taxon>Actinomycetota</taxon>
        <taxon>Actinomycetes</taxon>
        <taxon>Streptosporangiales</taxon>
        <taxon>Streptosporangiaceae</taxon>
        <taxon>Sinosporangium</taxon>
    </lineage>
</organism>
<proteinExistence type="predicted"/>